<name>A0A0N4WPN3_HAEPC</name>
<organism evidence="1">
    <name type="scientific">Haemonchus placei</name>
    <name type="common">Barber's pole worm</name>
    <dbReference type="NCBI Taxonomy" id="6290"/>
    <lineage>
        <taxon>Eukaryota</taxon>
        <taxon>Metazoa</taxon>
        <taxon>Ecdysozoa</taxon>
        <taxon>Nematoda</taxon>
        <taxon>Chromadorea</taxon>
        <taxon>Rhabditida</taxon>
        <taxon>Rhabditina</taxon>
        <taxon>Rhabditomorpha</taxon>
        <taxon>Strongyloidea</taxon>
        <taxon>Trichostrongylidae</taxon>
        <taxon>Haemonchus</taxon>
    </lineage>
</organism>
<accession>A0A0N4WPN3</accession>
<dbReference type="WBParaSite" id="HPLM_0001334701-mRNA-1">
    <property type="protein sequence ID" value="HPLM_0001334701-mRNA-1"/>
    <property type="gene ID" value="HPLM_0001334701"/>
</dbReference>
<sequence length="366" mass="40705">LHELDELMSGFLDMISCGICGKQMANADGKWAFTTRYQNIILLVSLSLAGEIDSRQALITAESIRKAKPKMCHEHVVQAAHCMLAKMAMAGKGISYCDDPNALRSTAYVTNGDIPEDLIVVFNRMAKGSDVTITALQVSRFLNDALKRYYDTPLWPISETILMKGRRKKSEPPENPVLNTANIPSFSKTIKDEIILDGTSECSMIIEKTDPDESDYHIPVKEEIPSQSCPRCGRRLIVKQPIDVATTNVDGSICKQCSISTSPVRLWGDRVGPSGEGAYKGNVAASTAAVTTGLQYRKLERWASQLNLALFSKCFYKDISVLTKLTKRNDSWKNHTHLLPFDVKNGRTRRRRGGSQVSFEVCSKFF</sequence>
<dbReference type="OMA" id="MISCGIC"/>
<dbReference type="AlphaFoldDB" id="A0A0N4WPN3"/>
<reference evidence="1" key="1">
    <citation type="submission" date="2017-02" db="UniProtKB">
        <authorList>
            <consortium name="WormBaseParasite"/>
        </authorList>
    </citation>
    <scope>IDENTIFICATION</scope>
</reference>
<proteinExistence type="predicted"/>
<protein>
    <submittedName>
        <fullName evidence="1">TFIIB-type domain-containing protein</fullName>
    </submittedName>
</protein>
<evidence type="ECO:0000313" key="1">
    <source>
        <dbReference type="WBParaSite" id="HPLM_0001334701-mRNA-1"/>
    </source>
</evidence>